<dbReference type="PROSITE" id="PS50878">
    <property type="entry name" value="RT_POL"/>
    <property type="match status" value="1"/>
</dbReference>
<dbReference type="AlphaFoldDB" id="F4BK60"/>
<name>F4BK60_9GAMM</name>
<dbReference type="KEGG" id="fcn:FN3523_0697"/>
<dbReference type="EMBL" id="CP002558">
    <property type="protein sequence ID" value="AEB28554.1"/>
    <property type="molecule type" value="Genomic_DNA"/>
</dbReference>
<dbReference type="eggNOG" id="COG3344">
    <property type="taxonomic scope" value="Bacteria"/>
</dbReference>
<dbReference type="Proteomes" id="UP000008303">
    <property type="component" value="Chromosome"/>
</dbReference>
<evidence type="ECO:0000313" key="2">
    <source>
        <dbReference type="EMBL" id="AEB28554.1"/>
    </source>
</evidence>
<dbReference type="HOGENOM" id="CLU_1756128_0_0_6"/>
<evidence type="ECO:0000313" key="3">
    <source>
        <dbReference type="Proteomes" id="UP000008303"/>
    </source>
</evidence>
<gene>
    <name evidence="2" type="ordered locus">FN3523_0697</name>
</gene>
<dbReference type="RefSeq" id="WP_014548006.1">
    <property type="nucleotide sequence ID" value="NC_017449.1"/>
</dbReference>
<evidence type="ECO:0000259" key="1">
    <source>
        <dbReference type="PROSITE" id="PS50878"/>
    </source>
</evidence>
<sequence>MQKLDIKYLRYADDWIILAKTRHKLRKAVKICKQILSKLKLKEHPNKTDYRNFNNPDAKTFNFLGIEFNHNGAKDIKKETKQNFSIKISRLYEYIQAIAKIKQQINIQHHNGAKLYSCINSLELEIIKKFIRRLKGYLHYYQQLADIL</sequence>
<dbReference type="SUPFAM" id="SSF56672">
    <property type="entry name" value="DNA/RNA polymerases"/>
    <property type="match status" value="1"/>
</dbReference>
<dbReference type="InterPro" id="IPR000477">
    <property type="entry name" value="RT_dom"/>
</dbReference>
<proteinExistence type="predicted"/>
<dbReference type="InterPro" id="IPR043502">
    <property type="entry name" value="DNA/RNA_pol_sf"/>
</dbReference>
<reference evidence="3" key="1">
    <citation type="journal article" date="2011" name="Appl. Environ. Microbiol.">
        <title>Common ancestry and novel genetic traits of Francisella novicida-like isolates from North America and Australia as revealed by comparative genomic analyses.</title>
        <authorList>
            <person name="Siddaramappa S."/>
            <person name="Challacombe J.F."/>
            <person name="Petersen J.M."/>
            <person name="Pillai S."/>
            <person name="Hogg G."/>
            <person name="Kuske C.R."/>
        </authorList>
    </citation>
    <scope>NUCLEOTIDE SEQUENCE [LARGE SCALE GENOMIC DNA]</scope>
    <source>
        <strain evidence="3">3523</strain>
    </source>
</reference>
<protein>
    <recommendedName>
        <fullName evidence="1">Reverse transcriptase domain-containing protein</fullName>
    </recommendedName>
</protein>
<dbReference type="PATRIC" id="fig|676032.3.peg.699"/>
<accession>F4BK60</accession>
<feature type="domain" description="Reverse transcriptase" evidence="1">
    <location>
        <begin position="1"/>
        <end position="68"/>
    </location>
</feature>
<organism evidence="2 3">
    <name type="scientific">Francisella hispaniensis</name>
    <dbReference type="NCBI Taxonomy" id="622488"/>
    <lineage>
        <taxon>Bacteria</taxon>
        <taxon>Pseudomonadati</taxon>
        <taxon>Pseudomonadota</taxon>
        <taxon>Gammaproteobacteria</taxon>
        <taxon>Thiotrichales</taxon>
        <taxon>Francisellaceae</taxon>
        <taxon>Francisella</taxon>
    </lineage>
</organism>
<dbReference type="Pfam" id="PF00078">
    <property type="entry name" value="RVT_1"/>
    <property type="match status" value="1"/>
</dbReference>